<dbReference type="PANTHER" id="PTHR16216">
    <property type="entry name" value="DYNEIN ASSEMBLY FACTOR 5, AXONEMAL"/>
    <property type="match status" value="1"/>
</dbReference>
<dbReference type="InterPro" id="IPR011989">
    <property type="entry name" value="ARM-like"/>
</dbReference>
<dbReference type="GO" id="GO:0003341">
    <property type="term" value="P:cilium movement"/>
    <property type="evidence" value="ECO:0000318"/>
    <property type="project" value="GO_Central"/>
</dbReference>
<evidence type="ECO:0000259" key="2">
    <source>
        <dbReference type="Pfam" id="PF25757"/>
    </source>
</evidence>
<protein>
    <recommendedName>
        <fullName evidence="5">TOG domain-containing protein</fullName>
    </recommendedName>
</protein>
<sequence length="973" mass="108883">MADLSAKSFAVMSANPQTDPFLQQFEDIIQTIQRDINVLGEPTSDRSAKRRALEHIQSETLLKKPALNPQVLFKVFSSITRSTLRAVSDPVEKCRELSITIISGFVKNVDDVIPFLPYIIPTFTSRLAQPEIVEPAEELRLLMTQALLDIVKKSRHGFAPFVEDTIKILARTLMDTYPEVKKESCRLVIELCKFNVKPVAFHGDALAKAVLPVLHHRHSSVRIIAIEAIGAAILVDAKGLDDCLDTLRSMSMDKAPLVRETLYTIAHKWMLELIDRYTYGYKILPLLLCGMTDDMPKLRAMSVKFMDEIGALYETEWESRIKDEMDYTDGWSHLPIHWLTLAFQFPDRPRVGSRHLARDNMQKVVAKIVEGMGNWTVEVRIKSAQMLGAYLTLTEDQITGYVGVILPILYKILSGDDPLVMEEAARVASILGNYVNADATLSLLLPQLAMGGGSTTSFRLGCSRTLHGLIHGASTTISAHASRIVDALADKDLVLNENMLILYEISRCVCELLLKVTTIDQDVSFKVLMILAQLESVVGDENMPGYTNMQKKSYFKQCLTHYSLLSTANQTNESLVRLSSLCQVSNVESLYGLFFENAIDTLTATHTSWTKHSAELRVLETVVLRVGVAIEPHLSKILPLVCYCASKERDYEVRKSVLLLMIKLVQVLKASPSSGRALSNDSETLLRGIIIPNSIWHTGRNSALLRMHAMSLLLIILEPRLNSVQADEQECVGFLNVSLLNTTLERDLLPILISNIEDDEIATRITSLKVLSTLLDSDIDWNGSTLKKLYLELLKRLDDAQDKIRVQCANIWPVYFNSVCRWLAKMASSYPIDTTNKLTSIPGADGGVVEIALDTVHWQTMIKGLTIHLDDTNPDIQDAILNALKAGAQKCIPKEMLSEHLHSVRAKHRTTRYIDDILLLAETTHIEMGLAGYCLQSYSSICNILYIYLAVIARESSSINTMEQRNPNPRDMC</sequence>
<organism evidence="3 4">
    <name type="scientific">Batrachochytrium dendrobatidis (strain JAM81 / FGSC 10211)</name>
    <name type="common">Frog chytrid fungus</name>
    <dbReference type="NCBI Taxonomy" id="684364"/>
    <lineage>
        <taxon>Eukaryota</taxon>
        <taxon>Fungi</taxon>
        <taxon>Fungi incertae sedis</taxon>
        <taxon>Chytridiomycota</taxon>
        <taxon>Chytridiomycota incertae sedis</taxon>
        <taxon>Chytridiomycetes</taxon>
        <taxon>Rhizophydiales</taxon>
        <taxon>Rhizophydiales incertae sedis</taxon>
        <taxon>Batrachochytrium</taxon>
    </lineage>
</organism>
<evidence type="ECO:0000313" key="4">
    <source>
        <dbReference type="Proteomes" id="UP000007241"/>
    </source>
</evidence>
<dbReference type="OMA" id="AFQGPWA"/>
<dbReference type="InterPro" id="IPR016024">
    <property type="entry name" value="ARM-type_fold"/>
</dbReference>
<dbReference type="Proteomes" id="UP000007241">
    <property type="component" value="Unassembled WGS sequence"/>
</dbReference>
<evidence type="ECO:0008006" key="5">
    <source>
        <dbReference type="Google" id="ProtNLM"/>
    </source>
</evidence>
<dbReference type="Pfam" id="PF25757">
    <property type="entry name" value="TPR_DNAAF5"/>
    <property type="match status" value="1"/>
</dbReference>
<feature type="domain" description="Dynein axonemal assembly factor 5 TPR repeats" evidence="2">
    <location>
        <begin position="44"/>
        <end position="323"/>
    </location>
</feature>
<dbReference type="AlphaFoldDB" id="F4NRW2"/>
<dbReference type="InterPro" id="IPR057978">
    <property type="entry name" value="TPR_DAAF5"/>
</dbReference>
<dbReference type="GO" id="GO:0045505">
    <property type="term" value="F:dynein intermediate chain binding"/>
    <property type="evidence" value="ECO:0000318"/>
    <property type="project" value="GO_Central"/>
</dbReference>
<dbReference type="GO" id="GO:0036158">
    <property type="term" value="P:outer dynein arm assembly"/>
    <property type="evidence" value="ECO:0000318"/>
    <property type="project" value="GO_Central"/>
</dbReference>
<dbReference type="Pfam" id="PF24573">
    <property type="entry name" value="HEAT_DAAF5"/>
    <property type="match status" value="1"/>
</dbReference>
<dbReference type="PANTHER" id="PTHR16216:SF2">
    <property type="entry name" value="DYNEIN AXONEMAL ASSEMBLY FACTOR 5"/>
    <property type="match status" value="1"/>
</dbReference>
<dbReference type="RefSeq" id="XP_006675685.1">
    <property type="nucleotide sequence ID" value="XM_006675622.1"/>
</dbReference>
<dbReference type="EMBL" id="GL882879">
    <property type="protein sequence ID" value="EGF82965.1"/>
    <property type="molecule type" value="Genomic_DNA"/>
</dbReference>
<dbReference type="GO" id="GO:0005737">
    <property type="term" value="C:cytoplasm"/>
    <property type="evidence" value="ECO:0000318"/>
    <property type="project" value="GO_Central"/>
</dbReference>
<keyword evidence="4" id="KW-1185">Reference proteome</keyword>
<dbReference type="HOGENOM" id="CLU_010823_1_0_1"/>
<dbReference type="GO" id="GO:0036159">
    <property type="term" value="P:inner dynein arm assembly"/>
    <property type="evidence" value="ECO:0000318"/>
    <property type="project" value="GO_Central"/>
</dbReference>
<gene>
    <name evidence="3" type="ORF">BATDEDRAFT_33895</name>
</gene>
<dbReference type="InterPro" id="IPR056497">
    <property type="entry name" value="HEAT_DAAF5"/>
</dbReference>
<dbReference type="GeneID" id="18240257"/>
<name>F4NRW2_BATDJ</name>
<dbReference type="SUPFAM" id="SSF48371">
    <property type="entry name" value="ARM repeat"/>
    <property type="match status" value="2"/>
</dbReference>
<dbReference type="InterPro" id="IPR052623">
    <property type="entry name" value="DAAF5"/>
</dbReference>
<dbReference type="STRING" id="684364.F4NRW2"/>
<dbReference type="Gene3D" id="1.25.10.10">
    <property type="entry name" value="Leucine-rich Repeat Variant"/>
    <property type="match status" value="3"/>
</dbReference>
<feature type="domain" description="Dynein axonemal assembly factor 5 HEAT-repeat" evidence="1">
    <location>
        <begin position="347"/>
        <end position="534"/>
    </location>
</feature>
<evidence type="ECO:0000313" key="3">
    <source>
        <dbReference type="EMBL" id="EGF82965.1"/>
    </source>
</evidence>
<dbReference type="InParanoid" id="F4NRW2"/>
<accession>F4NRW2</accession>
<reference evidence="3 4" key="1">
    <citation type="submission" date="2009-12" db="EMBL/GenBank/DDBJ databases">
        <title>The draft genome of Batrachochytrium dendrobatidis.</title>
        <authorList>
            <consortium name="US DOE Joint Genome Institute (JGI-PGF)"/>
            <person name="Kuo A."/>
            <person name="Salamov A."/>
            <person name="Schmutz J."/>
            <person name="Lucas S."/>
            <person name="Pitluck S."/>
            <person name="Rosenblum E."/>
            <person name="Stajich J."/>
            <person name="Eisen M."/>
            <person name="Grigoriev I.V."/>
        </authorList>
    </citation>
    <scope>NUCLEOTIDE SEQUENCE [LARGE SCALE GENOMIC DNA]</scope>
    <source>
        <strain evidence="4">JAM81 / FGSC 10211</strain>
    </source>
</reference>
<evidence type="ECO:0000259" key="1">
    <source>
        <dbReference type="Pfam" id="PF24573"/>
    </source>
</evidence>
<dbReference type="OrthoDB" id="413572at2759"/>
<proteinExistence type="predicted"/>